<dbReference type="AlphaFoldDB" id="A0A3A3FML0"/>
<keyword evidence="3" id="KW-1185">Reference proteome</keyword>
<name>A0A3A3FML0_9BURK</name>
<reference evidence="3" key="1">
    <citation type="submission" date="2018-09" db="EMBL/GenBank/DDBJ databases">
        <authorList>
            <person name="Zhu H."/>
        </authorList>
    </citation>
    <scope>NUCLEOTIDE SEQUENCE [LARGE SCALE GENOMIC DNA]</scope>
    <source>
        <strain evidence="3">K1R23-30</strain>
    </source>
</reference>
<evidence type="ECO:0000313" key="2">
    <source>
        <dbReference type="EMBL" id="RJF92575.1"/>
    </source>
</evidence>
<accession>A0A3A3FML0</accession>
<dbReference type="Proteomes" id="UP000265955">
    <property type="component" value="Unassembled WGS sequence"/>
</dbReference>
<dbReference type="Pfam" id="PF12680">
    <property type="entry name" value="SnoaL_2"/>
    <property type="match status" value="1"/>
</dbReference>
<protein>
    <submittedName>
        <fullName evidence="2">DUF4440 domain-containing protein</fullName>
    </submittedName>
</protein>
<dbReference type="SUPFAM" id="SSF54427">
    <property type="entry name" value="NTF2-like"/>
    <property type="match status" value="1"/>
</dbReference>
<dbReference type="EMBL" id="QYUO01000003">
    <property type="protein sequence ID" value="RJF92575.1"/>
    <property type="molecule type" value="Genomic_DNA"/>
</dbReference>
<comment type="caution">
    <text evidence="2">The sequence shown here is derived from an EMBL/GenBank/DDBJ whole genome shotgun (WGS) entry which is preliminary data.</text>
</comment>
<proteinExistence type="predicted"/>
<sequence length="143" mass="15851">MGNSMIQTMMKQLLGTIRADVSPEQVKAAVNGYLDSWRDNDAEARGALFADDAVFEDPVGTPPIVGKAALFAFWQRTAAVPTRFEPTLERIVVCGNEALVEFTLRISIEGTPSCTIRILENFRIDKQGKIAHLRAFWDEHSVA</sequence>
<organism evidence="2 3">
    <name type="scientific">Noviherbaspirillum saxi</name>
    <dbReference type="NCBI Taxonomy" id="2320863"/>
    <lineage>
        <taxon>Bacteria</taxon>
        <taxon>Pseudomonadati</taxon>
        <taxon>Pseudomonadota</taxon>
        <taxon>Betaproteobacteria</taxon>
        <taxon>Burkholderiales</taxon>
        <taxon>Oxalobacteraceae</taxon>
        <taxon>Noviherbaspirillum</taxon>
    </lineage>
</organism>
<evidence type="ECO:0000313" key="3">
    <source>
        <dbReference type="Proteomes" id="UP000265955"/>
    </source>
</evidence>
<gene>
    <name evidence="2" type="ORF">D3871_28695</name>
</gene>
<dbReference type="InterPro" id="IPR037401">
    <property type="entry name" value="SnoaL-like"/>
</dbReference>
<evidence type="ECO:0000259" key="1">
    <source>
        <dbReference type="Pfam" id="PF12680"/>
    </source>
</evidence>
<dbReference type="Gene3D" id="3.10.450.50">
    <property type="match status" value="1"/>
</dbReference>
<feature type="domain" description="SnoaL-like" evidence="1">
    <location>
        <begin position="30"/>
        <end position="132"/>
    </location>
</feature>
<dbReference type="InterPro" id="IPR032710">
    <property type="entry name" value="NTF2-like_dom_sf"/>
</dbReference>